<feature type="region of interest" description="Disordered" evidence="1">
    <location>
        <begin position="376"/>
        <end position="395"/>
    </location>
</feature>
<evidence type="ECO:0000313" key="3">
    <source>
        <dbReference type="Proteomes" id="UP000284375"/>
    </source>
</evidence>
<dbReference type="OrthoDB" id="4267316at2759"/>
<gene>
    <name evidence="2" type="ORF">VSDG_07734</name>
</gene>
<evidence type="ECO:0000256" key="1">
    <source>
        <dbReference type="SAM" id="MobiDB-lite"/>
    </source>
</evidence>
<dbReference type="Proteomes" id="UP000284375">
    <property type="component" value="Unassembled WGS sequence"/>
</dbReference>
<organism evidence="2 3">
    <name type="scientific">Cytospora chrysosperma</name>
    <name type="common">Cytospora canker fungus</name>
    <name type="synonym">Sphaeria chrysosperma</name>
    <dbReference type="NCBI Taxonomy" id="252740"/>
    <lineage>
        <taxon>Eukaryota</taxon>
        <taxon>Fungi</taxon>
        <taxon>Dikarya</taxon>
        <taxon>Ascomycota</taxon>
        <taxon>Pezizomycotina</taxon>
        <taxon>Sordariomycetes</taxon>
        <taxon>Sordariomycetidae</taxon>
        <taxon>Diaporthales</taxon>
        <taxon>Cytosporaceae</taxon>
        <taxon>Cytospora</taxon>
    </lineage>
</organism>
<evidence type="ECO:0008006" key="4">
    <source>
        <dbReference type="Google" id="ProtNLM"/>
    </source>
</evidence>
<reference evidence="2 3" key="1">
    <citation type="submission" date="2015-09" db="EMBL/GenBank/DDBJ databases">
        <title>Host preference determinants of Valsa canker pathogens revealed by comparative genomics.</title>
        <authorList>
            <person name="Yin Z."/>
            <person name="Huang L."/>
        </authorList>
    </citation>
    <scope>NUCLEOTIDE SEQUENCE [LARGE SCALE GENOMIC DNA]</scope>
    <source>
        <strain evidence="2 3">YSFL</strain>
    </source>
</reference>
<keyword evidence="3" id="KW-1185">Reference proteome</keyword>
<comment type="caution">
    <text evidence="2">The sequence shown here is derived from an EMBL/GenBank/DDBJ whole genome shotgun (WGS) entry which is preliminary data.</text>
</comment>
<protein>
    <recommendedName>
        <fullName evidence="4">Protein kinase domain-containing protein</fullName>
    </recommendedName>
</protein>
<evidence type="ECO:0000313" key="2">
    <source>
        <dbReference type="EMBL" id="ROV90961.1"/>
    </source>
</evidence>
<proteinExistence type="predicted"/>
<dbReference type="AlphaFoldDB" id="A0A423VIY1"/>
<accession>A0A423VIY1</accession>
<dbReference type="EMBL" id="LJZO01000046">
    <property type="protein sequence ID" value="ROV90961.1"/>
    <property type="molecule type" value="Genomic_DNA"/>
</dbReference>
<feature type="compositionally biased region" description="Basic and acidic residues" evidence="1">
    <location>
        <begin position="386"/>
        <end position="395"/>
    </location>
</feature>
<sequence>MEPTPDSSSLSWFQVRYWSPPEDPDKPLLPYLPGFSVQIHRHAPPPPFGFCTEEEIKAIGIQERPELSTDYLKTVTQSVAVVANPPVGGFPSAGTAQLVITSHIAAGAARGAQVVACKITPQDGDGHPFTAAAKIYDPLYYKFKSRWVDLPEDCVQNADDDFIIETWAYELLKRTGRTGRGSFAPEYYGTWTFTLPIVTKGIPTTRPVRLILIELLNGLSIQASRLQNNPDSRAGTDSFHYPEEYRLEVVARAMEKYVRQQHTGVIQGDFAGRNIILCPDESPEPEMICGIALPRIVLVDYNRANRPRPSSRYKDESRPMKPAIEFWDDWLWDDLAGWVPNSWHDSKVQDQWLLQRFCGPGQRELYSPLPPMIDQMIPQNNVGSQKDGDDSREAA</sequence>
<name>A0A423VIY1_CYTCH</name>